<evidence type="ECO:0000313" key="3">
    <source>
        <dbReference type="Proteomes" id="UP000807504"/>
    </source>
</evidence>
<dbReference type="AlphaFoldDB" id="A0A8T0EY79"/>
<sequence length="105" mass="11553">MNVEGESDDDALLTAAALLHPVHPPTRGRCGSRNSHHPNVTGAMGMGISPSVSTELRPLEWEWEAESSRKGIGIGRREFRKIAPVFSRNPKEIDVAERLGKERVV</sequence>
<dbReference type="EMBL" id="JABXBU010001863">
    <property type="protein sequence ID" value="KAF8783313.1"/>
    <property type="molecule type" value="Genomic_DNA"/>
</dbReference>
<organism evidence="2 3">
    <name type="scientific">Argiope bruennichi</name>
    <name type="common">Wasp spider</name>
    <name type="synonym">Aranea bruennichi</name>
    <dbReference type="NCBI Taxonomy" id="94029"/>
    <lineage>
        <taxon>Eukaryota</taxon>
        <taxon>Metazoa</taxon>
        <taxon>Ecdysozoa</taxon>
        <taxon>Arthropoda</taxon>
        <taxon>Chelicerata</taxon>
        <taxon>Arachnida</taxon>
        <taxon>Araneae</taxon>
        <taxon>Araneomorphae</taxon>
        <taxon>Entelegynae</taxon>
        <taxon>Araneoidea</taxon>
        <taxon>Araneidae</taxon>
        <taxon>Argiope</taxon>
    </lineage>
</organism>
<accession>A0A8T0EY79</accession>
<evidence type="ECO:0000313" key="2">
    <source>
        <dbReference type="EMBL" id="KAF8783313.1"/>
    </source>
</evidence>
<reference evidence="2" key="1">
    <citation type="journal article" date="2020" name="bioRxiv">
        <title>Chromosome-level reference genome of the European wasp spider Argiope bruennichi: a resource for studies on range expansion and evolutionary adaptation.</title>
        <authorList>
            <person name="Sheffer M.M."/>
            <person name="Hoppe A."/>
            <person name="Krehenwinkel H."/>
            <person name="Uhl G."/>
            <person name="Kuss A.W."/>
            <person name="Jensen L."/>
            <person name="Jensen C."/>
            <person name="Gillespie R.G."/>
            <person name="Hoff K.J."/>
            <person name="Prost S."/>
        </authorList>
    </citation>
    <scope>NUCLEOTIDE SEQUENCE</scope>
</reference>
<evidence type="ECO:0000256" key="1">
    <source>
        <dbReference type="SAM" id="MobiDB-lite"/>
    </source>
</evidence>
<protein>
    <submittedName>
        <fullName evidence="2">Uncharacterized protein</fullName>
    </submittedName>
</protein>
<gene>
    <name evidence="2" type="ORF">HNY73_013492</name>
</gene>
<comment type="caution">
    <text evidence="2">The sequence shown here is derived from an EMBL/GenBank/DDBJ whole genome shotgun (WGS) entry which is preliminary data.</text>
</comment>
<dbReference type="Proteomes" id="UP000807504">
    <property type="component" value="Unassembled WGS sequence"/>
</dbReference>
<reference evidence="2" key="2">
    <citation type="submission" date="2020-06" db="EMBL/GenBank/DDBJ databases">
        <authorList>
            <person name="Sheffer M."/>
        </authorList>
    </citation>
    <scope>NUCLEOTIDE SEQUENCE</scope>
</reference>
<keyword evidence="3" id="KW-1185">Reference proteome</keyword>
<feature type="region of interest" description="Disordered" evidence="1">
    <location>
        <begin position="22"/>
        <end position="51"/>
    </location>
</feature>
<proteinExistence type="predicted"/>
<name>A0A8T0EY79_ARGBR</name>